<dbReference type="SUPFAM" id="SSF51004">
    <property type="entry name" value="C-terminal (heme d1) domain of cytochrome cd1-nitrite reductase"/>
    <property type="match status" value="1"/>
</dbReference>
<evidence type="ECO:0000313" key="1">
    <source>
        <dbReference type="EMBL" id="GHO92674.1"/>
    </source>
</evidence>
<protein>
    <submittedName>
        <fullName evidence="1">Putative surface layer protein</fullName>
    </submittedName>
</protein>
<dbReference type="AlphaFoldDB" id="A0A8J3IJN5"/>
<gene>
    <name evidence="1" type="ORF">KSF_027220</name>
</gene>
<organism evidence="1 2">
    <name type="scientific">Reticulibacter mediterranei</name>
    <dbReference type="NCBI Taxonomy" id="2778369"/>
    <lineage>
        <taxon>Bacteria</taxon>
        <taxon>Bacillati</taxon>
        <taxon>Chloroflexota</taxon>
        <taxon>Ktedonobacteria</taxon>
        <taxon>Ktedonobacterales</taxon>
        <taxon>Reticulibacteraceae</taxon>
        <taxon>Reticulibacter</taxon>
    </lineage>
</organism>
<sequence length="344" mass="38438">MTNRRPFILTTNPHTAQVQFFDGETYDVLATIKTLPQPHEICLTADKTRAYISIAYRAGWYGFDVGKGHELIVLDLEQRKIAEVIDLSPDFGPHGLALDEQRGLLYITCESRGGCVLVMDEQTHVVLDAIPTEAPGPHWLVLLEHGKKIYTANKETPYISVIDTERRELVDKIPLPHGSEQIVVQPGTGLVYLCDDKEPLIHVIDPTSDTCVDQIRHSEWSDRLLMSPDGKRLFVSHVRGFERLRAQGVFAAYKRRRSEGSATARDCMRLLRVVQHAQGSVTSIDLQTHQESAPIELSTIGGFLELTPDGKRLFVANLVIDTESMTVIDSLEVELGIGNICYVV</sequence>
<accession>A0A8J3IJN5</accession>
<dbReference type="InterPro" id="IPR051200">
    <property type="entry name" value="Host-pathogen_enzymatic-act"/>
</dbReference>
<name>A0A8J3IJN5_9CHLR</name>
<dbReference type="PANTHER" id="PTHR47197:SF3">
    <property type="entry name" value="DIHYDRO-HEME D1 DEHYDROGENASE"/>
    <property type="match status" value="1"/>
</dbReference>
<dbReference type="RefSeq" id="WP_220203495.1">
    <property type="nucleotide sequence ID" value="NZ_BNJK01000001.1"/>
</dbReference>
<dbReference type="PANTHER" id="PTHR47197">
    <property type="entry name" value="PROTEIN NIRF"/>
    <property type="match status" value="1"/>
</dbReference>
<keyword evidence="2" id="KW-1185">Reference proteome</keyword>
<dbReference type="Proteomes" id="UP000597444">
    <property type="component" value="Unassembled WGS sequence"/>
</dbReference>
<proteinExistence type="predicted"/>
<reference evidence="1" key="1">
    <citation type="submission" date="2020-10" db="EMBL/GenBank/DDBJ databases">
        <title>Taxonomic study of unclassified bacteria belonging to the class Ktedonobacteria.</title>
        <authorList>
            <person name="Yabe S."/>
            <person name="Wang C.M."/>
            <person name="Zheng Y."/>
            <person name="Sakai Y."/>
            <person name="Cavaletti L."/>
            <person name="Monciardini P."/>
            <person name="Donadio S."/>
        </authorList>
    </citation>
    <scope>NUCLEOTIDE SEQUENCE</scope>
    <source>
        <strain evidence="1">ID150040</strain>
    </source>
</reference>
<dbReference type="EMBL" id="BNJK01000001">
    <property type="protein sequence ID" value="GHO92674.1"/>
    <property type="molecule type" value="Genomic_DNA"/>
</dbReference>
<comment type="caution">
    <text evidence="1">The sequence shown here is derived from an EMBL/GenBank/DDBJ whole genome shotgun (WGS) entry which is preliminary data.</text>
</comment>
<dbReference type="InterPro" id="IPR015943">
    <property type="entry name" value="WD40/YVTN_repeat-like_dom_sf"/>
</dbReference>
<evidence type="ECO:0000313" key="2">
    <source>
        <dbReference type="Proteomes" id="UP000597444"/>
    </source>
</evidence>
<dbReference type="Gene3D" id="2.130.10.10">
    <property type="entry name" value="YVTN repeat-like/Quinoprotein amine dehydrogenase"/>
    <property type="match status" value="2"/>
</dbReference>
<dbReference type="InterPro" id="IPR011048">
    <property type="entry name" value="Haem_d1_sf"/>
</dbReference>